<feature type="region of interest" description="Disordered" evidence="3">
    <location>
        <begin position="195"/>
        <end position="237"/>
    </location>
</feature>
<name>Q4V7S1_XENLA</name>
<dbReference type="EMBL" id="BC097749">
    <property type="protein sequence ID" value="AAH97749.1"/>
    <property type="molecule type" value="mRNA"/>
</dbReference>
<evidence type="ECO:0000313" key="4">
    <source>
        <dbReference type="EMBL" id="AAH97749.1"/>
    </source>
</evidence>
<keyword evidence="2" id="KW-0539">Nucleus</keyword>
<dbReference type="PANTHER" id="PTHR12214">
    <property type="entry name" value="GC-RICH SEQUENCE DNA-BINDING FACTOR"/>
    <property type="match status" value="1"/>
</dbReference>
<gene>
    <name evidence="6 7" type="primary">paxbp1.L</name>
    <name evidence="6" type="synonym">bm020</name>
    <name evidence="6" type="synonym">c21orf66</name>
    <name evidence="6" type="synonym">fsap105</name>
    <name evidence="6" type="synonym">gcfc</name>
    <name evidence="6" type="synonym">gcfc1</name>
    <name evidence="4" type="synonym">MGC115437</name>
    <name evidence="6" type="synonym">paxbp1</name>
</gene>
<dbReference type="Xenbase" id="XB-GENE-6255889">
    <property type="gene designation" value="paxbp1.L"/>
</dbReference>
<dbReference type="Proteomes" id="UP000186698">
    <property type="component" value="Chromosome 2L"/>
</dbReference>
<evidence type="ECO:0000313" key="7">
    <source>
        <dbReference type="Xenbase" id="XB-GENE-6255889"/>
    </source>
</evidence>
<reference evidence="6" key="1">
    <citation type="journal article" date="2002" name="Dev. Dyn.">
        <title>Genetic and genomic tools for Xenopus research: The NIH Xenopus initiative.</title>
        <authorList>
            <person name="Klein S.L."/>
            <person name="Strausberg R.L."/>
            <person name="Wagner L."/>
            <person name="Pontius J."/>
            <person name="Clifton S.W."/>
            <person name="Richardson P."/>
        </authorList>
    </citation>
    <scope>NUCLEOTIDE SEQUENCE</scope>
</reference>
<sequence>MFRKIRRVNVRKRNDSEEEERETGTSFTAPAEHSEPMVSAAERPVSIPLLGPDTGPPRGRKEGNSLVSKGGSLLSFQDDVDDEEIFTVKKSNYSKKIVKLLKKEYKDDLDKTKPKPIVANSSADGDGFMNRSLLPKDGIQENIIVGSDLGEEEMEVESEKEEEKPKAGSFTNAVSSLNVLRPGEIPDAAFIHAARKKRQMARELGDAPSVDGEGGGKSRLVREDENDASDDEDDDKRRIVFSVREKCLH</sequence>
<dbReference type="GO" id="GO:0003677">
    <property type="term" value="F:DNA binding"/>
    <property type="evidence" value="ECO:0007669"/>
    <property type="project" value="InterPro"/>
</dbReference>
<comment type="subcellular location">
    <subcellularLocation>
        <location evidence="1">Nucleus</location>
    </subcellularLocation>
</comment>
<evidence type="ECO:0000256" key="3">
    <source>
        <dbReference type="SAM" id="MobiDB-lite"/>
    </source>
</evidence>
<dbReference type="RefSeq" id="NP_001089505.1">
    <property type="nucleotide sequence ID" value="NM_001096036.1"/>
</dbReference>
<dbReference type="DNASU" id="734557"/>
<dbReference type="KEGG" id="xla:734557"/>
<reference evidence="4" key="2">
    <citation type="submission" date="2005-06" db="EMBL/GenBank/DDBJ databases">
        <authorList>
            <consortium name="NIH - Xenopus Gene Collection (XGC) project"/>
        </authorList>
    </citation>
    <scope>NUCLEOTIDE SEQUENCE [LARGE SCALE MRNA]</scope>
    <source>
        <tissue evidence="4">Egg</tissue>
    </source>
</reference>
<feature type="region of interest" description="Disordered" evidence="3">
    <location>
        <begin position="1"/>
        <end position="71"/>
    </location>
</feature>
<dbReference type="OrthoDB" id="429427at2759"/>
<dbReference type="Bgee" id="734557">
    <property type="expression patterns" value="Expressed in neurula embryo and 19 other cell types or tissues"/>
</dbReference>
<organism evidence="4">
    <name type="scientific">Xenopus laevis</name>
    <name type="common">African clawed frog</name>
    <dbReference type="NCBI Taxonomy" id="8355"/>
    <lineage>
        <taxon>Eukaryota</taxon>
        <taxon>Metazoa</taxon>
        <taxon>Chordata</taxon>
        <taxon>Craniata</taxon>
        <taxon>Vertebrata</taxon>
        <taxon>Euteleostomi</taxon>
        <taxon>Amphibia</taxon>
        <taxon>Batrachia</taxon>
        <taxon>Anura</taxon>
        <taxon>Pipoidea</taxon>
        <taxon>Pipidae</taxon>
        <taxon>Xenopodinae</taxon>
        <taxon>Xenopus</taxon>
        <taxon>Xenopus</taxon>
    </lineage>
</organism>
<feature type="compositionally biased region" description="Basic residues" evidence="3">
    <location>
        <begin position="1"/>
        <end position="11"/>
    </location>
</feature>
<feature type="region of interest" description="Disordered" evidence="3">
    <location>
        <begin position="111"/>
        <end position="133"/>
    </location>
</feature>
<dbReference type="GO" id="GO:0005634">
    <property type="term" value="C:nucleus"/>
    <property type="evidence" value="ECO:0007669"/>
    <property type="project" value="UniProtKB-SubCell"/>
</dbReference>
<feature type="compositionally biased region" description="Basic and acidic residues" evidence="3">
    <location>
        <begin position="214"/>
        <end position="223"/>
    </location>
</feature>
<feature type="region of interest" description="Disordered" evidence="3">
    <location>
        <begin position="145"/>
        <end position="172"/>
    </location>
</feature>
<feature type="compositionally biased region" description="Acidic residues" evidence="3">
    <location>
        <begin position="149"/>
        <end position="160"/>
    </location>
</feature>
<dbReference type="PANTHER" id="PTHR12214:SF2">
    <property type="entry name" value="PAX3- AND PAX7-BINDING PROTEIN 1"/>
    <property type="match status" value="1"/>
</dbReference>
<dbReference type="InterPro" id="IPR012890">
    <property type="entry name" value="GCFC2-like"/>
</dbReference>
<dbReference type="GO" id="GO:0000398">
    <property type="term" value="P:mRNA splicing, via spliceosome"/>
    <property type="evidence" value="ECO:0007669"/>
    <property type="project" value="InterPro"/>
</dbReference>
<evidence type="ECO:0000313" key="5">
    <source>
        <dbReference type="Proteomes" id="UP000186698"/>
    </source>
</evidence>
<evidence type="ECO:0000256" key="1">
    <source>
        <dbReference type="ARBA" id="ARBA00004123"/>
    </source>
</evidence>
<evidence type="ECO:0000313" key="6">
    <source>
        <dbReference type="RefSeq" id="NP_001089505.1"/>
    </source>
</evidence>
<dbReference type="AGR" id="Xenbase:XB-GENE-6255889"/>
<proteinExistence type="evidence at transcript level"/>
<accession>Q4V7S1</accession>
<reference evidence="6" key="3">
    <citation type="submission" date="2025-04" db="UniProtKB">
        <authorList>
            <consortium name="RefSeq"/>
        </authorList>
    </citation>
    <scope>IDENTIFICATION</scope>
</reference>
<dbReference type="AlphaFoldDB" id="Q4V7S1"/>
<keyword evidence="5" id="KW-1185">Reference proteome</keyword>
<protein>
    <submittedName>
        <fullName evidence="4">MGC115437 protein</fullName>
    </submittedName>
    <submittedName>
        <fullName evidence="6">PAX3 and PAX7 binding protein 1 L homeolog</fullName>
    </submittedName>
</protein>
<dbReference type="CTD" id="734557"/>
<feature type="compositionally biased region" description="Acidic residues" evidence="3">
    <location>
        <begin position="224"/>
        <end position="234"/>
    </location>
</feature>
<evidence type="ECO:0000256" key="2">
    <source>
        <dbReference type="ARBA" id="ARBA00023242"/>
    </source>
</evidence>
<dbReference type="GeneID" id="734557"/>
<dbReference type="GO" id="GO:0045944">
    <property type="term" value="P:positive regulation of transcription by RNA polymerase II"/>
    <property type="evidence" value="ECO:0007669"/>
    <property type="project" value="TreeGrafter"/>
</dbReference>